<dbReference type="AlphaFoldDB" id="A0AAJ0DNI5"/>
<dbReference type="InterPro" id="IPR000210">
    <property type="entry name" value="BTB/POZ_dom"/>
</dbReference>
<keyword evidence="4" id="KW-1185">Reference proteome</keyword>
<evidence type="ECO:0000313" key="4">
    <source>
        <dbReference type="Proteomes" id="UP001271007"/>
    </source>
</evidence>
<accession>A0AAJ0DNI5</accession>
<evidence type="ECO:0000313" key="3">
    <source>
        <dbReference type="EMBL" id="KAK3053218.1"/>
    </source>
</evidence>
<name>A0AAJ0DNI5_9PEZI</name>
<feature type="compositionally biased region" description="Acidic residues" evidence="1">
    <location>
        <begin position="159"/>
        <end position="202"/>
    </location>
</feature>
<proteinExistence type="predicted"/>
<gene>
    <name evidence="3" type="ORF">LTR09_005844</name>
</gene>
<reference evidence="3" key="1">
    <citation type="submission" date="2023-04" db="EMBL/GenBank/DDBJ databases">
        <title>Black Yeasts Isolated from many extreme environments.</title>
        <authorList>
            <person name="Coleine C."/>
            <person name="Stajich J.E."/>
            <person name="Selbmann L."/>
        </authorList>
    </citation>
    <scope>NUCLEOTIDE SEQUENCE</scope>
    <source>
        <strain evidence="3">CCFEE 5312</strain>
    </source>
</reference>
<dbReference type="PANTHER" id="PTHR47843">
    <property type="entry name" value="BTB DOMAIN-CONTAINING PROTEIN-RELATED"/>
    <property type="match status" value="1"/>
</dbReference>
<dbReference type="PROSITE" id="PS50097">
    <property type="entry name" value="BTB"/>
    <property type="match status" value="1"/>
</dbReference>
<dbReference type="SUPFAM" id="SSF54695">
    <property type="entry name" value="POZ domain"/>
    <property type="match status" value="1"/>
</dbReference>
<protein>
    <recommendedName>
        <fullName evidence="2">BTB domain-containing protein</fullName>
    </recommendedName>
</protein>
<sequence length="351" mass="40191">MSTRRDNDPVGGSAGQPRPSSHSVHVHACKKRNLDLTTAAEPQTKRVRIDYSREIVVLVGEAEQRFVAHESVLCATSGFFRDSLSGDWLEGKERVVRLPEQSHEAFNVYLTWLYRNTIDLPEFRVPEESTQPKEHLQSELFLSKPAQAASDMPNRKVDDEDESYNDDEDESDDDDDDESDDDDDDESDDDVESDADEDEDQDKFDKECDRFHQLLKSYVLGDMLRDDGFCNALIDTWIDLKLVSGCEVDLDYFNGVASSLPQCSKLRPLATHYLAYCCPRGCFKTWSPHLDPDYWRHIAEVTVDERDTATFYKLPTTRRRCTYHVHNSSEALTCPAYLREIGVVNRSDRKG</sequence>
<evidence type="ECO:0000259" key="2">
    <source>
        <dbReference type="PROSITE" id="PS50097"/>
    </source>
</evidence>
<feature type="compositionally biased region" description="Basic and acidic residues" evidence="1">
    <location>
        <begin position="128"/>
        <end position="137"/>
    </location>
</feature>
<feature type="region of interest" description="Disordered" evidence="1">
    <location>
        <begin position="128"/>
        <end position="203"/>
    </location>
</feature>
<dbReference type="Gene3D" id="3.30.710.10">
    <property type="entry name" value="Potassium Channel Kv1.1, Chain A"/>
    <property type="match status" value="1"/>
</dbReference>
<feature type="domain" description="BTB" evidence="2">
    <location>
        <begin position="53"/>
        <end position="122"/>
    </location>
</feature>
<evidence type="ECO:0000256" key="1">
    <source>
        <dbReference type="SAM" id="MobiDB-lite"/>
    </source>
</evidence>
<dbReference type="InterPro" id="IPR011333">
    <property type="entry name" value="SKP1/BTB/POZ_sf"/>
</dbReference>
<dbReference type="SMART" id="SM00225">
    <property type="entry name" value="BTB"/>
    <property type="match status" value="1"/>
</dbReference>
<dbReference type="PANTHER" id="PTHR47843:SF2">
    <property type="entry name" value="BTB DOMAIN-CONTAINING PROTEIN"/>
    <property type="match status" value="1"/>
</dbReference>
<dbReference type="EMBL" id="JAWDJX010000017">
    <property type="protein sequence ID" value="KAK3053218.1"/>
    <property type="molecule type" value="Genomic_DNA"/>
</dbReference>
<dbReference type="CDD" id="cd18186">
    <property type="entry name" value="BTB_POZ_ZBTB_KLHL-like"/>
    <property type="match status" value="1"/>
</dbReference>
<dbReference type="Proteomes" id="UP001271007">
    <property type="component" value="Unassembled WGS sequence"/>
</dbReference>
<comment type="caution">
    <text evidence="3">The sequence shown here is derived from an EMBL/GenBank/DDBJ whole genome shotgun (WGS) entry which is preliminary data.</text>
</comment>
<feature type="region of interest" description="Disordered" evidence="1">
    <location>
        <begin position="1"/>
        <end position="26"/>
    </location>
</feature>
<dbReference type="Pfam" id="PF00651">
    <property type="entry name" value="BTB"/>
    <property type="match status" value="1"/>
</dbReference>
<organism evidence="3 4">
    <name type="scientific">Extremus antarcticus</name>
    <dbReference type="NCBI Taxonomy" id="702011"/>
    <lineage>
        <taxon>Eukaryota</taxon>
        <taxon>Fungi</taxon>
        <taxon>Dikarya</taxon>
        <taxon>Ascomycota</taxon>
        <taxon>Pezizomycotina</taxon>
        <taxon>Dothideomycetes</taxon>
        <taxon>Dothideomycetidae</taxon>
        <taxon>Mycosphaerellales</taxon>
        <taxon>Extremaceae</taxon>
        <taxon>Extremus</taxon>
    </lineage>
</organism>